<dbReference type="GeneID" id="85329827"/>
<protein>
    <submittedName>
        <fullName evidence="3">Uncharacterized protein</fullName>
    </submittedName>
</protein>
<proteinExistence type="predicted"/>
<evidence type="ECO:0000313" key="4">
    <source>
        <dbReference type="Proteomes" id="UP001172101"/>
    </source>
</evidence>
<dbReference type="Gene3D" id="1.25.40.20">
    <property type="entry name" value="Ankyrin repeat-containing domain"/>
    <property type="match status" value="1"/>
</dbReference>
<keyword evidence="2" id="KW-0040">ANK repeat</keyword>
<gene>
    <name evidence="3" type="ORF">B0T26DRAFT_772074</name>
</gene>
<dbReference type="PANTHER" id="PTHR24173:SF74">
    <property type="entry name" value="ANKYRIN REPEAT DOMAIN-CONTAINING PROTEIN 16"/>
    <property type="match status" value="1"/>
</dbReference>
<evidence type="ECO:0000313" key="3">
    <source>
        <dbReference type="EMBL" id="KAK0722930.1"/>
    </source>
</evidence>
<sequence>MLAAAAGHTEVPHFLCEHSPPTILRQDVRGRDAIMEASLNGHDTVVQILLTWAPGGAEDALAQADLDRNTALHFASSNGNLLVLRTLLASSCNDLFHNSFPVAITRPIWGAKQKDMASVLQEISPSCVVSGQENCLIVISYGQRK</sequence>
<dbReference type="AlphaFoldDB" id="A0AA40E0X7"/>
<evidence type="ECO:0000256" key="2">
    <source>
        <dbReference type="ARBA" id="ARBA00023043"/>
    </source>
</evidence>
<dbReference type="SUPFAM" id="SSF48403">
    <property type="entry name" value="Ankyrin repeat"/>
    <property type="match status" value="1"/>
</dbReference>
<keyword evidence="1" id="KW-0677">Repeat</keyword>
<dbReference type="Pfam" id="PF12796">
    <property type="entry name" value="Ank_2"/>
    <property type="match status" value="1"/>
</dbReference>
<comment type="caution">
    <text evidence="3">The sequence shown here is derived from an EMBL/GenBank/DDBJ whole genome shotgun (WGS) entry which is preliminary data.</text>
</comment>
<name>A0AA40E0X7_9PEZI</name>
<dbReference type="Proteomes" id="UP001172101">
    <property type="component" value="Unassembled WGS sequence"/>
</dbReference>
<reference evidence="3" key="1">
    <citation type="submission" date="2023-06" db="EMBL/GenBank/DDBJ databases">
        <title>Genome-scale phylogeny and comparative genomics of the fungal order Sordariales.</title>
        <authorList>
            <consortium name="Lawrence Berkeley National Laboratory"/>
            <person name="Hensen N."/>
            <person name="Bonometti L."/>
            <person name="Westerberg I."/>
            <person name="Brannstrom I.O."/>
            <person name="Guillou S."/>
            <person name="Cros-Aarteil S."/>
            <person name="Calhoun S."/>
            <person name="Haridas S."/>
            <person name="Kuo A."/>
            <person name="Mondo S."/>
            <person name="Pangilinan J."/>
            <person name="Riley R."/>
            <person name="LaButti K."/>
            <person name="Andreopoulos B."/>
            <person name="Lipzen A."/>
            <person name="Chen C."/>
            <person name="Yanf M."/>
            <person name="Daum C."/>
            <person name="Ng V."/>
            <person name="Clum A."/>
            <person name="Steindorff A."/>
            <person name="Ohm R."/>
            <person name="Martin F."/>
            <person name="Silar P."/>
            <person name="Natvig D."/>
            <person name="Lalanne C."/>
            <person name="Gautier V."/>
            <person name="Ament-velasquez S.L."/>
            <person name="Kruys A."/>
            <person name="Hutchinson M.I."/>
            <person name="Powell A.J."/>
            <person name="Barry K."/>
            <person name="Miller A.N."/>
            <person name="Grigoriev I.V."/>
            <person name="Debuchy R."/>
            <person name="Gladieux P."/>
            <person name="Thoren M.H."/>
            <person name="Johannesson H."/>
        </authorList>
    </citation>
    <scope>NUCLEOTIDE SEQUENCE</scope>
    <source>
        <strain evidence="3">SMH2392-1A</strain>
    </source>
</reference>
<organism evidence="3 4">
    <name type="scientific">Lasiosphaeria miniovina</name>
    <dbReference type="NCBI Taxonomy" id="1954250"/>
    <lineage>
        <taxon>Eukaryota</taxon>
        <taxon>Fungi</taxon>
        <taxon>Dikarya</taxon>
        <taxon>Ascomycota</taxon>
        <taxon>Pezizomycotina</taxon>
        <taxon>Sordariomycetes</taxon>
        <taxon>Sordariomycetidae</taxon>
        <taxon>Sordariales</taxon>
        <taxon>Lasiosphaeriaceae</taxon>
        <taxon>Lasiosphaeria</taxon>
    </lineage>
</organism>
<dbReference type="InterPro" id="IPR002110">
    <property type="entry name" value="Ankyrin_rpt"/>
</dbReference>
<dbReference type="PANTHER" id="PTHR24173">
    <property type="entry name" value="ANKYRIN REPEAT CONTAINING"/>
    <property type="match status" value="1"/>
</dbReference>
<evidence type="ECO:0000256" key="1">
    <source>
        <dbReference type="ARBA" id="ARBA00022737"/>
    </source>
</evidence>
<dbReference type="EMBL" id="JAUIRO010000003">
    <property type="protein sequence ID" value="KAK0722930.1"/>
    <property type="molecule type" value="Genomic_DNA"/>
</dbReference>
<dbReference type="RefSeq" id="XP_060298854.1">
    <property type="nucleotide sequence ID" value="XM_060446557.1"/>
</dbReference>
<dbReference type="InterPro" id="IPR036770">
    <property type="entry name" value="Ankyrin_rpt-contain_sf"/>
</dbReference>
<accession>A0AA40E0X7</accession>
<keyword evidence="4" id="KW-1185">Reference proteome</keyword>